<dbReference type="InterPro" id="IPR036388">
    <property type="entry name" value="WH-like_DNA-bd_sf"/>
</dbReference>
<dbReference type="PROSITE" id="PS52050">
    <property type="entry name" value="WYL"/>
    <property type="match status" value="1"/>
</dbReference>
<organism evidence="4 5">
    <name type="scientific">Microbacterium kyungheense</name>
    <dbReference type="NCBI Taxonomy" id="1263636"/>
    <lineage>
        <taxon>Bacteria</taxon>
        <taxon>Bacillati</taxon>
        <taxon>Actinomycetota</taxon>
        <taxon>Actinomycetes</taxon>
        <taxon>Micrococcales</taxon>
        <taxon>Microbacteriaceae</taxon>
        <taxon>Microbacterium</taxon>
    </lineage>
</organism>
<dbReference type="PANTHER" id="PTHR34580">
    <property type="match status" value="1"/>
</dbReference>
<evidence type="ECO:0000313" key="5">
    <source>
        <dbReference type="Proteomes" id="UP000320235"/>
    </source>
</evidence>
<dbReference type="InterPro" id="IPR051534">
    <property type="entry name" value="CBASS_pafABC_assoc_protein"/>
</dbReference>
<keyword evidence="2" id="KW-0804">Transcription</keyword>
<dbReference type="InterPro" id="IPR057727">
    <property type="entry name" value="WCX_dom"/>
</dbReference>
<proteinExistence type="predicted"/>
<dbReference type="Pfam" id="PF13280">
    <property type="entry name" value="WYL"/>
    <property type="match status" value="1"/>
</dbReference>
<dbReference type="SUPFAM" id="SSF46785">
    <property type="entry name" value="Winged helix' DNA-binding domain"/>
    <property type="match status" value="1"/>
</dbReference>
<keyword evidence="4" id="KW-0238">DNA-binding</keyword>
<gene>
    <name evidence="4" type="ORF">FB391_0701</name>
</gene>
<dbReference type="Pfam" id="PF25583">
    <property type="entry name" value="WCX"/>
    <property type="match status" value="1"/>
</dbReference>
<dbReference type="PANTHER" id="PTHR34580:SF3">
    <property type="entry name" value="PROTEIN PAFB"/>
    <property type="match status" value="1"/>
</dbReference>
<keyword evidence="1" id="KW-0805">Transcription regulation</keyword>
<dbReference type="GO" id="GO:0003677">
    <property type="term" value="F:DNA binding"/>
    <property type="evidence" value="ECO:0007669"/>
    <property type="project" value="UniProtKB-KW"/>
</dbReference>
<reference evidence="4 5" key="1">
    <citation type="submission" date="2019-06" db="EMBL/GenBank/DDBJ databases">
        <title>Sequencing the genomes of 1000 actinobacteria strains.</title>
        <authorList>
            <person name="Klenk H.-P."/>
        </authorList>
    </citation>
    <scope>NUCLEOTIDE SEQUENCE [LARGE SCALE GENOMIC DNA]</scope>
    <source>
        <strain evidence="4 5">DSM 105492</strain>
    </source>
</reference>
<dbReference type="Proteomes" id="UP000320235">
    <property type="component" value="Unassembled WGS sequence"/>
</dbReference>
<dbReference type="InterPro" id="IPR013196">
    <property type="entry name" value="HTH_11"/>
</dbReference>
<sequence>MSTTAVRLLALLSLMQARSSWTGPELAERLGVSDRTIRTDVDRLRELGYPVATDRGVHGGYRIEAGARMPPLLLDDDEATAIAISLSTLGPQLIAGIDESAARALAKLEQVIPSRLRQQVAALRDATETPQTPARARRETPVAPQVLAALATAIQESEWCRFDYVKADTGHSPGASEKRRVEPYRLVAWNGRWYLVAYDLDRDDWRTFRVDRMALGARTYRPFDARTLPTDASTLVLRGVAGAGWRAHARVIVQAPAAEVLARIDATVGTVELLDESTSALVTGADSLERIAAYLGMLGLDFAVDQPAELRTHLRTLGQRYLAAADPGGAPAT</sequence>
<comment type="caution">
    <text evidence="4">The sequence shown here is derived from an EMBL/GenBank/DDBJ whole genome shotgun (WGS) entry which is preliminary data.</text>
</comment>
<evidence type="ECO:0000259" key="3">
    <source>
        <dbReference type="PROSITE" id="PS51000"/>
    </source>
</evidence>
<dbReference type="InterPro" id="IPR026881">
    <property type="entry name" value="WYL_dom"/>
</dbReference>
<protein>
    <submittedName>
        <fullName evidence="4">Putative DNA-binding transcriptional regulator YafY</fullName>
    </submittedName>
</protein>
<dbReference type="Pfam" id="PF08279">
    <property type="entry name" value="HTH_11"/>
    <property type="match status" value="1"/>
</dbReference>
<dbReference type="OrthoDB" id="8555652at2"/>
<name>A0A543FKM3_9MICO</name>
<dbReference type="RefSeq" id="WP_141892882.1">
    <property type="nucleotide sequence ID" value="NZ_BAABLH010000001.1"/>
</dbReference>
<evidence type="ECO:0000256" key="1">
    <source>
        <dbReference type="ARBA" id="ARBA00023015"/>
    </source>
</evidence>
<dbReference type="AlphaFoldDB" id="A0A543FKM3"/>
<accession>A0A543FKM3</accession>
<dbReference type="PROSITE" id="PS51000">
    <property type="entry name" value="HTH_DEOR_2"/>
    <property type="match status" value="1"/>
</dbReference>
<dbReference type="Gene3D" id="1.10.10.10">
    <property type="entry name" value="Winged helix-like DNA-binding domain superfamily/Winged helix DNA-binding domain"/>
    <property type="match status" value="1"/>
</dbReference>
<evidence type="ECO:0000313" key="4">
    <source>
        <dbReference type="EMBL" id="TQM34413.1"/>
    </source>
</evidence>
<dbReference type="GO" id="GO:0003700">
    <property type="term" value="F:DNA-binding transcription factor activity"/>
    <property type="evidence" value="ECO:0007669"/>
    <property type="project" value="InterPro"/>
</dbReference>
<evidence type="ECO:0000256" key="2">
    <source>
        <dbReference type="ARBA" id="ARBA00023163"/>
    </source>
</evidence>
<keyword evidence="5" id="KW-1185">Reference proteome</keyword>
<dbReference type="InterPro" id="IPR001034">
    <property type="entry name" value="DeoR_HTH"/>
</dbReference>
<feature type="domain" description="HTH deoR-type" evidence="3">
    <location>
        <begin position="4"/>
        <end position="63"/>
    </location>
</feature>
<dbReference type="EMBL" id="VFPE01000001">
    <property type="protein sequence ID" value="TQM34413.1"/>
    <property type="molecule type" value="Genomic_DNA"/>
</dbReference>
<dbReference type="InterPro" id="IPR036390">
    <property type="entry name" value="WH_DNA-bd_sf"/>
</dbReference>